<dbReference type="InterPro" id="IPR003587">
    <property type="entry name" value="Hint_dom_N"/>
</dbReference>
<dbReference type="InterPro" id="IPR036844">
    <property type="entry name" value="Hint_dom_sf"/>
</dbReference>
<feature type="region of interest" description="Disordered" evidence="1">
    <location>
        <begin position="131"/>
        <end position="187"/>
    </location>
</feature>
<dbReference type="Pfam" id="PF07591">
    <property type="entry name" value="PT-HINT"/>
    <property type="match status" value="1"/>
</dbReference>
<dbReference type="SUPFAM" id="SSF51294">
    <property type="entry name" value="Hedgehog/intein (Hint) domain"/>
    <property type="match status" value="1"/>
</dbReference>
<dbReference type="Proteomes" id="UP000215005">
    <property type="component" value="Chromosome"/>
</dbReference>
<feature type="region of interest" description="Disordered" evidence="1">
    <location>
        <begin position="1"/>
        <end position="38"/>
    </location>
</feature>
<dbReference type="AlphaFoldDB" id="A0A223S8N9"/>
<organism evidence="3 4">
    <name type="scientific">Nocardiopsis gilva YIM 90087</name>
    <dbReference type="NCBI Taxonomy" id="1235441"/>
    <lineage>
        <taxon>Bacteria</taxon>
        <taxon>Bacillati</taxon>
        <taxon>Actinomycetota</taxon>
        <taxon>Actinomycetes</taxon>
        <taxon>Streptosporangiales</taxon>
        <taxon>Nocardiopsidaceae</taxon>
        <taxon>Nocardiopsis</taxon>
    </lineage>
</organism>
<gene>
    <name evidence="3" type="ORF">CDO52_18150</name>
</gene>
<evidence type="ECO:0000313" key="4">
    <source>
        <dbReference type="Proteomes" id="UP000215005"/>
    </source>
</evidence>
<name>A0A223S8N9_9ACTN</name>
<sequence>MTAVNDGPRRGTRRGTVVTRSRGCGSCSSERSNEDDPPLERFLDALTDAAGNDVVGALEGAGSLLTDPVGTVGEAWDAIVEDPVGLILSKEFREAWKNGDWPAAFGYGLWDIGTTLVGGVGILLKGGKAFGKLPQGSGEKPPKGSDPDKDSGQNPDKEDSADGEKKDEDNNAAGCPPGNSFLPGTPVLLADGTTAPIENVAVGNEVWAFDPLTGEEGPRPVTATITGSGEKTLVEITTVDDEGDTGSVTATDEHPFWVPDVAEWVDAIDLEPGTWLRTSSGTWVQVTATKVHTAANAQVHNLTVGGLHTYYVGTIGASVLVHNKSGCVPGGGLRKHEELGGHTIERHVAKSEKWLRRRLKNDPDMTQASSFKDLSTAERAISKALSDNQGAIDKWIDSDTGGQLKLEKKPVGENVGPVVRRDGSSKDGRRVTIILRKDKNSSTGYRVHTAFPDK</sequence>
<dbReference type="SMART" id="SM00306">
    <property type="entry name" value="HintN"/>
    <property type="match status" value="1"/>
</dbReference>
<keyword evidence="4" id="KW-1185">Reference proteome</keyword>
<dbReference type="Pfam" id="PF18431">
    <property type="entry name" value="RNAse_A_bac"/>
    <property type="match status" value="1"/>
</dbReference>
<accession>A0A223S8N9</accession>
<feature type="compositionally biased region" description="Basic and acidic residues" evidence="1">
    <location>
        <begin position="140"/>
        <end position="169"/>
    </location>
</feature>
<protein>
    <recommendedName>
        <fullName evidence="2">Hint domain-containing protein</fullName>
    </recommendedName>
</protein>
<feature type="domain" description="Hint" evidence="2">
    <location>
        <begin position="178"/>
        <end position="280"/>
    </location>
</feature>
<feature type="region of interest" description="Disordered" evidence="1">
    <location>
        <begin position="409"/>
        <end position="429"/>
    </location>
</feature>
<evidence type="ECO:0000256" key="1">
    <source>
        <dbReference type="SAM" id="MobiDB-lite"/>
    </source>
</evidence>
<dbReference type="Gene3D" id="2.170.16.10">
    <property type="entry name" value="Hedgehog/Intein (Hint) domain"/>
    <property type="match status" value="1"/>
</dbReference>
<evidence type="ECO:0000313" key="3">
    <source>
        <dbReference type="EMBL" id="ASU84468.1"/>
    </source>
</evidence>
<reference evidence="3 4" key="1">
    <citation type="submission" date="2017-08" db="EMBL/GenBank/DDBJ databases">
        <title>The complete genome sequence of Nocardiopsis gilva YIM 90087.</title>
        <authorList>
            <person name="Yin M."/>
            <person name="Tang S."/>
        </authorList>
    </citation>
    <scope>NUCLEOTIDE SEQUENCE [LARGE SCALE GENOMIC DNA]</scope>
    <source>
        <strain evidence="3 4">YIM 90087</strain>
    </source>
</reference>
<dbReference type="InterPro" id="IPR041436">
    <property type="entry name" value="RNAse_A_bac"/>
</dbReference>
<evidence type="ECO:0000259" key="2">
    <source>
        <dbReference type="SMART" id="SM00306"/>
    </source>
</evidence>
<proteinExistence type="predicted"/>
<dbReference type="KEGG" id="ngv:CDO52_18150"/>
<dbReference type="CDD" id="cd00081">
    <property type="entry name" value="Hint"/>
    <property type="match status" value="1"/>
</dbReference>
<feature type="compositionally biased region" description="Basic and acidic residues" evidence="1">
    <location>
        <begin position="419"/>
        <end position="429"/>
    </location>
</feature>
<dbReference type="CDD" id="cd20684">
    <property type="entry name" value="CdiA-CT_Yk_RNaseA-like"/>
    <property type="match status" value="1"/>
</dbReference>
<feature type="compositionally biased region" description="Low complexity" evidence="1">
    <location>
        <begin position="14"/>
        <end position="30"/>
    </location>
</feature>
<dbReference type="OrthoDB" id="582519at2"/>
<dbReference type="EMBL" id="CP022753">
    <property type="protein sequence ID" value="ASU84468.1"/>
    <property type="molecule type" value="Genomic_DNA"/>
</dbReference>